<dbReference type="Pfam" id="PF01569">
    <property type="entry name" value="PAP2"/>
    <property type="match status" value="1"/>
</dbReference>
<reference evidence="3 4" key="1">
    <citation type="submission" date="2020-07" db="EMBL/GenBank/DDBJ databases">
        <title>Moheibacter lacus sp. nov., a member of the family Flavobacteriaceae isolated from freshwater lake sediment.</title>
        <authorList>
            <person name="Liu Y."/>
        </authorList>
    </citation>
    <scope>NUCLEOTIDE SEQUENCE [LARGE SCALE GENOMIC DNA]</scope>
    <source>
        <strain evidence="3 4">BDHS18</strain>
    </source>
</reference>
<proteinExistence type="predicted"/>
<dbReference type="InterPro" id="IPR000326">
    <property type="entry name" value="PAP2/HPO"/>
</dbReference>
<evidence type="ECO:0000313" key="4">
    <source>
        <dbReference type="Proteomes" id="UP000552241"/>
    </source>
</evidence>
<feature type="transmembrane region" description="Helical" evidence="1">
    <location>
        <begin position="135"/>
        <end position="154"/>
    </location>
</feature>
<gene>
    <name evidence="3" type="ORF">HU137_12390</name>
</gene>
<dbReference type="Proteomes" id="UP000552241">
    <property type="component" value="Unassembled WGS sequence"/>
</dbReference>
<comment type="caution">
    <text evidence="3">The sequence shown here is derived from an EMBL/GenBank/DDBJ whole genome shotgun (WGS) entry which is preliminary data.</text>
</comment>
<dbReference type="EMBL" id="JACDZE010000005">
    <property type="protein sequence ID" value="MBA5630570.1"/>
    <property type="molecule type" value="Genomic_DNA"/>
</dbReference>
<dbReference type="SUPFAM" id="SSF48317">
    <property type="entry name" value="Acid phosphatase/Vanadium-dependent haloperoxidase"/>
    <property type="match status" value="1"/>
</dbReference>
<feature type="transmembrane region" description="Helical" evidence="1">
    <location>
        <begin position="12"/>
        <end position="30"/>
    </location>
</feature>
<keyword evidence="1" id="KW-1133">Transmembrane helix</keyword>
<keyword evidence="1" id="KW-0812">Transmembrane</keyword>
<feature type="transmembrane region" description="Helical" evidence="1">
    <location>
        <begin position="36"/>
        <end position="52"/>
    </location>
</feature>
<name>A0A838ZUA4_9FLAO</name>
<dbReference type="Gene3D" id="1.20.144.10">
    <property type="entry name" value="Phosphatidic acid phosphatase type 2/haloperoxidase"/>
    <property type="match status" value="2"/>
</dbReference>
<evidence type="ECO:0000259" key="2">
    <source>
        <dbReference type="SMART" id="SM00014"/>
    </source>
</evidence>
<evidence type="ECO:0000256" key="1">
    <source>
        <dbReference type="SAM" id="Phobius"/>
    </source>
</evidence>
<accession>A0A838ZUA4</accession>
<organism evidence="3 4">
    <name type="scientific">Moheibacter lacus</name>
    <dbReference type="NCBI Taxonomy" id="2745851"/>
    <lineage>
        <taxon>Bacteria</taxon>
        <taxon>Pseudomonadati</taxon>
        <taxon>Bacteroidota</taxon>
        <taxon>Flavobacteriia</taxon>
        <taxon>Flavobacteriales</taxon>
        <taxon>Weeksellaceae</taxon>
        <taxon>Moheibacter</taxon>
    </lineage>
</organism>
<protein>
    <submittedName>
        <fullName evidence="3">Phosphatase PAP2 family protein</fullName>
    </submittedName>
</protein>
<feature type="transmembrane region" description="Helical" evidence="1">
    <location>
        <begin position="107"/>
        <end position="128"/>
    </location>
</feature>
<dbReference type="SMART" id="SM00014">
    <property type="entry name" value="acidPPc"/>
    <property type="match status" value="1"/>
</dbReference>
<dbReference type="PANTHER" id="PTHR14969:SF13">
    <property type="entry name" value="AT30094P"/>
    <property type="match status" value="1"/>
</dbReference>
<sequence length="193" mass="22718">MVQEIIQLDKEAFIYLNTLGSTTWDWFWVFLSERTYWIPFYLFLLYLLFRNFGWKKTGVVLALTLLMVLFTDQITNLLKDGFQRPRPCFTPEFEGIMRGVGCERRGLYGFTSAHASNHIAIALFLGLVFRNTYKWMLPFLLIWAALISYSRIYLGVHFPLDVICGGMIGLILGFAYYRFYLYLTTKYAEKLEK</sequence>
<evidence type="ECO:0000313" key="3">
    <source>
        <dbReference type="EMBL" id="MBA5630570.1"/>
    </source>
</evidence>
<dbReference type="PANTHER" id="PTHR14969">
    <property type="entry name" value="SPHINGOSINE-1-PHOSPHATE PHOSPHOHYDROLASE"/>
    <property type="match status" value="1"/>
</dbReference>
<dbReference type="AlphaFoldDB" id="A0A838ZUA4"/>
<feature type="domain" description="Phosphatidic acid phosphatase type 2/haloperoxidase" evidence="2">
    <location>
        <begin position="60"/>
        <end position="177"/>
    </location>
</feature>
<feature type="transmembrane region" description="Helical" evidence="1">
    <location>
        <begin position="59"/>
        <end position="78"/>
    </location>
</feature>
<keyword evidence="4" id="KW-1185">Reference proteome</keyword>
<keyword evidence="1" id="KW-0472">Membrane</keyword>
<dbReference type="InterPro" id="IPR036938">
    <property type="entry name" value="PAP2/HPO_sf"/>
</dbReference>
<feature type="transmembrane region" description="Helical" evidence="1">
    <location>
        <begin position="160"/>
        <end position="183"/>
    </location>
</feature>